<keyword evidence="2" id="KW-1185">Reference proteome</keyword>
<name>S9SBK3_9RHOB</name>
<gene>
    <name evidence="1" type="ORF">ruthe_00576</name>
</gene>
<organism evidence="1 2">
    <name type="scientific">Rubellimicrobium thermophilum DSM 16684</name>
    <dbReference type="NCBI Taxonomy" id="1123069"/>
    <lineage>
        <taxon>Bacteria</taxon>
        <taxon>Pseudomonadati</taxon>
        <taxon>Pseudomonadota</taxon>
        <taxon>Alphaproteobacteria</taxon>
        <taxon>Rhodobacterales</taxon>
        <taxon>Roseobacteraceae</taxon>
        <taxon>Rubellimicrobium</taxon>
    </lineage>
</organism>
<accession>S9SBK3</accession>
<dbReference type="AlphaFoldDB" id="S9SBK3"/>
<dbReference type="RefSeq" id="WP_021096684.1">
    <property type="nucleotide sequence ID" value="NZ_KE557320.1"/>
</dbReference>
<evidence type="ECO:0000313" key="1">
    <source>
        <dbReference type="EMBL" id="EPX87505.1"/>
    </source>
</evidence>
<dbReference type="Proteomes" id="UP000015346">
    <property type="component" value="Unassembled WGS sequence"/>
</dbReference>
<sequence>MWQRIARWWAAWGALVVLDGQSERLRADIGLSGLSPRQRRALVFGSDPGQEGLRQTAARGGAAACGAGPGAVRRFEGLP</sequence>
<protein>
    <submittedName>
        <fullName evidence="1">Uncharacterized protein</fullName>
    </submittedName>
</protein>
<dbReference type="EMBL" id="AOLV01000007">
    <property type="protein sequence ID" value="EPX87505.1"/>
    <property type="molecule type" value="Genomic_DNA"/>
</dbReference>
<proteinExistence type="predicted"/>
<comment type="caution">
    <text evidence="1">The sequence shown here is derived from an EMBL/GenBank/DDBJ whole genome shotgun (WGS) entry which is preliminary data.</text>
</comment>
<dbReference type="HOGENOM" id="CLU_2603874_0_0_5"/>
<reference evidence="1 2" key="1">
    <citation type="journal article" date="2013" name="Stand. Genomic Sci.">
        <title>Genome sequence of the reddish-pigmented Rubellimicrobium thermophilum type strain (DSM 16684(T)), a member of the Roseobacter clade.</title>
        <authorList>
            <person name="Fiebig A."/>
            <person name="Riedel T."/>
            <person name="Gronow S."/>
            <person name="Petersen J."/>
            <person name="Klenk H.P."/>
            <person name="Goker M."/>
        </authorList>
    </citation>
    <scope>NUCLEOTIDE SEQUENCE [LARGE SCALE GENOMIC DNA]</scope>
    <source>
        <strain evidence="1 2">DSM 16684</strain>
    </source>
</reference>
<dbReference type="STRING" id="1123069.ruthe_00576"/>
<evidence type="ECO:0000313" key="2">
    <source>
        <dbReference type="Proteomes" id="UP000015346"/>
    </source>
</evidence>